<proteinExistence type="predicted"/>
<gene>
    <name evidence="1" type="ORF">Y1Q_0022349</name>
</gene>
<dbReference type="InterPro" id="IPR036236">
    <property type="entry name" value="Znf_C2H2_sf"/>
</dbReference>
<dbReference type="EMBL" id="AKHW03007028">
    <property type="protein sequence ID" value="KYO17294.1"/>
    <property type="molecule type" value="Genomic_DNA"/>
</dbReference>
<evidence type="ECO:0000313" key="2">
    <source>
        <dbReference type="Proteomes" id="UP000050525"/>
    </source>
</evidence>
<dbReference type="SUPFAM" id="SSF57667">
    <property type="entry name" value="beta-beta-alpha zinc fingers"/>
    <property type="match status" value="1"/>
</dbReference>
<protein>
    <submittedName>
        <fullName evidence="1">Uncharacterized protein</fullName>
    </submittedName>
</protein>
<dbReference type="Proteomes" id="UP000050525">
    <property type="component" value="Unassembled WGS sequence"/>
</dbReference>
<accession>A0A151LYG4</accession>
<name>A0A151LYG4_ALLMI</name>
<organism evidence="1 2">
    <name type="scientific">Alligator mississippiensis</name>
    <name type="common">American alligator</name>
    <dbReference type="NCBI Taxonomy" id="8496"/>
    <lineage>
        <taxon>Eukaryota</taxon>
        <taxon>Metazoa</taxon>
        <taxon>Chordata</taxon>
        <taxon>Craniata</taxon>
        <taxon>Vertebrata</taxon>
        <taxon>Euteleostomi</taxon>
        <taxon>Archelosauria</taxon>
        <taxon>Archosauria</taxon>
        <taxon>Crocodylia</taxon>
        <taxon>Alligatoridae</taxon>
        <taxon>Alligatorinae</taxon>
        <taxon>Alligator</taxon>
    </lineage>
</organism>
<keyword evidence="2" id="KW-1185">Reference proteome</keyword>
<reference evidence="1 2" key="1">
    <citation type="journal article" date="2012" name="Genome Biol.">
        <title>Sequencing three crocodilian genomes to illuminate the evolution of archosaurs and amniotes.</title>
        <authorList>
            <person name="St John J.A."/>
            <person name="Braun E.L."/>
            <person name="Isberg S.R."/>
            <person name="Miles L.G."/>
            <person name="Chong A.Y."/>
            <person name="Gongora J."/>
            <person name="Dalzell P."/>
            <person name="Moran C."/>
            <person name="Bed'hom B."/>
            <person name="Abzhanov A."/>
            <person name="Burgess S.C."/>
            <person name="Cooksey A.M."/>
            <person name="Castoe T.A."/>
            <person name="Crawford N.G."/>
            <person name="Densmore L.D."/>
            <person name="Drew J.C."/>
            <person name="Edwards S.V."/>
            <person name="Faircloth B.C."/>
            <person name="Fujita M.K."/>
            <person name="Greenwold M.J."/>
            <person name="Hoffmann F.G."/>
            <person name="Howard J.M."/>
            <person name="Iguchi T."/>
            <person name="Janes D.E."/>
            <person name="Khan S.Y."/>
            <person name="Kohno S."/>
            <person name="de Koning A.J."/>
            <person name="Lance S.L."/>
            <person name="McCarthy F.M."/>
            <person name="McCormack J.E."/>
            <person name="Merchant M.E."/>
            <person name="Peterson D.G."/>
            <person name="Pollock D.D."/>
            <person name="Pourmand N."/>
            <person name="Raney B.J."/>
            <person name="Roessler K.A."/>
            <person name="Sanford J.R."/>
            <person name="Sawyer R.H."/>
            <person name="Schmidt C.J."/>
            <person name="Triplett E.W."/>
            <person name="Tuberville T.D."/>
            <person name="Venegas-Anaya M."/>
            <person name="Howard J.T."/>
            <person name="Jarvis E.D."/>
            <person name="Guillette L.J.Jr."/>
            <person name="Glenn T.C."/>
            <person name="Green R.E."/>
            <person name="Ray D.A."/>
        </authorList>
    </citation>
    <scope>NUCLEOTIDE SEQUENCE [LARGE SCALE GENOMIC DNA]</scope>
    <source>
        <strain evidence="1">KSC_2009_1</strain>
    </source>
</reference>
<sequence length="84" mass="9969">MLDTGQWLWEYLKSQGLSQDLKRLKCGKRFKRSSDLSKPRRSHLYNRPYHYPDCGTRLMSLNAWVWQCFHGTHQQSGAVSQIQK</sequence>
<dbReference type="AlphaFoldDB" id="A0A151LYG4"/>
<dbReference type="Gene3D" id="3.30.160.60">
    <property type="entry name" value="Classic Zinc Finger"/>
    <property type="match status" value="1"/>
</dbReference>
<comment type="caution">
    <text evidence="1">The sequence shown here is derived from an EMBL/GenBank/DDBJ whole genome shotgun (WGS) entry which is preliminary data.</text>
</comment>
<evidence type="ECO:0000313" key="1">
    <source>
        <dbReference type="EMBL" id="KYO17294.1"/>
    </source>
</evidence>